<evidence type="ECO:0000256" key="3">
    <source>
        <dbReference type="ARBA" id="ARBA00023163"/>
    </source>
</evidence>
<sequence length="280" mass="30520">MKSILFTLNNKLESFSKSERKVAQFIIDHPQDTIQMSADEISHRAQVSAATVVRLAKEVCEDGLPGLKIRLSAEVKLDDTLFTEVDPSDDLETMKHKMEFRISHAIGQTNQVLSTDAVQNAAEIIDKADNIYAYGLGASNLVASDFQQKFIRVGKPVAQTLDTHLIAVGMIDTNSALLIISNSGETSEGLRLANAAKSLGVPVITITHAPDSAIAKKSTIILTHDDSGESGTLRTAATTSLMAQLYVVDLLYYTYITKNFDSNATRLAESKKIISENFDQ</sequence>
<organism evidence="6 7">
    <name type="scientific">Pediococcus stilesii</name>
    <dbReference type="NCBI Taxonomy" id="331679"/>
    <lineage>
        <taxon>Bacteria</taxon>
        <taxon>Bacillati</taxon>
        <taxon>Bacillota</taxon>
        <taxon>Bacilli</taxon>
        <taxon>Lactobacillales</taxon>
        <taxon>Lactobacillaceae</taxon>
        <taxon>Pediococcus</taxon>
    </lineage>
</organism>
<dbReference type="PATRIC" id="fig|331679.3.peg.892"/>
<keyword evidence="3" id="KW-0804">Transcription</keyword>
<dbReference type="Gene3D" id="3.40.50.10490">
    <property type="entry name" value="Glucose-6-phosphate isomerase like protein, domain 1"/>
    <property type="match status" value="1"/>
</dbReference>
<keyword evidence="2" id="KW-0238">DNA-binding</keyword>
<feature type="domain" description="HTH rpiR-type" evidence="4">
    <location>
        <begin position="2"/>
        <end position="78"/>
    </location>
</feature>
<dbReference type="GO" id="GO:0003677">
    <property type="term" value="F:DNA binding"/>
    <property type="evidence" value="ECO:0007669"/>
    <property type="project" value="UniProtKB-KW"/>
</dbReference>
<dbReference type="SUPFAM" id="SSF46689">
    <property type="entry name" value="Homeodomain-like"/>
    <property type="match status" value="1"/>
</dbReference>
<dbReference type="PANTHER" id="PTHR30514:SF10">
    <property type="entry name" value="MURR_RPIR FAMILY TRANSCRIPTIONAL REGULATOR"/>
    <property type="match status" value="1"/>
</dbReference>
<accession>A0A0R2L220</accession>
<dbReference type="CDD" id="cd05013">
    <property type="entry name" value="SIS_RpiR"/>
    <property type="match status" value="1"/>
</dbReference>
<dbReference type="PANTHER" id="PTHR30514">
    <property type="entry name" value="GLUCOKINASE"/>
    <property type="match status" value="1"/>
</dbReference>
<dbReference type="InterPro" id="IPR046348">
    <property type="entry name" value="SIS_dom_sf"/>
</dbReference>
<dbReference type="GO" id="GO:0003700">
    <property type="term" value="F:DNA-binding transcription factor activity"/>
    <property type="evidence" value="ECO:0007669"/>
    <property type="project" value="InterPro"/>
</dbReference>
<evidence type="ECO:0000256" key="1">
    <source>
        <dbReference type="ARBA" id="ARBA00023015"/>
    </source>
</evidence>
<dbReference type="Pfam" id="PF01418">
    <property type="entry name" value="HTH_6"/>
    <property type="match status" value="1"/>
</dbReference>
<dbReference type="RefSeq" id="WP_057804099.1">
    <property type="nucleotide sequence ID" value="NZ_JQBX01000021.1"/>
</dbReference>
<evidence type="ECO:0000313" key="7">
    <source>
        <dbReference type="Proteomes" id="UP000051859"/>
    </source>
</evidence>
<keyword evidence="1" id="KW-0805">Transcription regulation</keyword>
<dbReference type="GO" id="GO:0097367">
    <property type="term" value="F:carbohydrate derivative binding"/>
    <property type="evidence" value="ECO:0007669"/>
    <property type="project" value="InterPro"/>
</dbReference>
<dbReference type="STRING" id="331679.IV81_GL000887"/>
<dbReference type="Gene3D" id="1.10.10.10">
    <property type="entry name" value="Winged helix-like DNA-binding domain superfamily/Winged helix DNA-binding domain"/>
    <property type="match status" value="1"/>
</dbReference>
<evidence type="ECO:0000256" key="2">
    <source>
        <dbReference type="ARBA" id="ARBA00023125"/>
    </source>
</evidence>
<dbReference type="InterPro" id="IPR001347">
    <property type="entry name" value="SIS_dom"/>
</dbReference>
<dbReference type="PROSITE" id="PS51071">
    <property type="entry name" value="HTH_RPIR"/>
    <property type="match status" value="1"/>
</dbReference>
<dbReference type="InterPro" id="IPR000281">
    <property type="entry name" value="HTH_RpiR"/>
</dbReference>
<dbReference type="InterPro" id="IPR009057">
    <property type="entry name" value="Homeodomain-like_sf"/>
</dbReference>
<dbReference type="AlphaFoldDB" id="A0A0R2L220"/>
<dbReference type="PROSITE" id="PS51464">
    <property type="entry name" value="SIS"/>
    <property type="match status" value="1"/>
</dbReference>
<evidence type="ECO:0000259" key="4">
    <source>
        <dbReference type="PROSITE" id="PS51071"/>
    </source>
</evidence>
<dbReference type="GO" id="GO:1901135">
    <property type="term" value="P:carbohydrate derivative metabolic process"/>
    <property type="evidence" value="ECO:0007669"/>
    <property type="project" value="InterPro"/>
</dbReference>
<dbReference type="SUPFAM" id="SSF53697">
    <property type="entry name" value="SIS domain"/>
    <property type="match status" value="1"/>
</dbReference>
<comment type="caution">
    <text evidence="6">The sequence shown here is derived from an EMBL/GenBank/DDBJ whole genome shotgun (WGS) entry which is preliminary data.</text>
</comment>
<reference evidence="6 7" key="1">
    <citation type="journal article" date="2015" name="Genome Announc.">
        <title>Expanding the biotechnology potential of lactobacilli through comparative genomics of 213 strains and associated genera.</title>
        <authorList>
            <person name="Sun Z."/>
            <person name="Harris H.M."/>
            <person name="McCann A."/>
            <person name="Guo C."/>
            <person name="Argimon S."/>
            <person name="Zhang W."/>
            <person name="Yang X."/>
            <person name="Jeffery I.B."/>
            <person name="Cooney J.C."/>
            <person name="Kagawa T.F."/>
            <person name="Liu W."/>
            <person name="Song Y."/>
            <person name="Salvetti E."/>
            <person name="Wrobel A."/>
            <person name="Rasinkangas P."/>
            <person name="Parkhill J."/>
            <person name="Rea M.C."/>
            <person name="O'Sullivan O."/>
            <person name="Ritari J."/>
            <person name="Douillard F.P."/>
            <person name="Paul Ross R."/>
            <person name="Yang R."/>
            <person name="Briner A.E."/>
            <person name="Felis G.E."/>
            <person name="de Vos W.M."/>
            <person name="Barrangou R."/>
            <person name="Klaenhammer T.R."/>
            <person name="Caufield P.W."/>
            <person name="Cui Y."/>
            <person name="Zhang H."/>
            <person name="O'Toole P.W."/>
        </authorList>
    </citation>
    <scope>NUCLEOTIDE SEQUENCE [LARGE SCALE GENOMIC DNA]</scope>
    <source>
        <strain evidence="6 7">DSM 18001</strain>
    </source>
</reference>
<keyword evidence="7" id="KW-1185">Reference proteome</keyword>
<dbReference type="Proteomes" id="UP000051859">
    <property type="component" value="Unassembled WGS sequence"/>
</dbReference>
<dbReference type="Pfam" id="PF01380">
    <property type="entry name" value="SIS"/>
    <property type="match status" value="1"/>
</dbReference>
<proteinExistence type="predicted"/>
<evidence type="ECO:0000259" key="5">
    <source>
        <dbReference type="PROSITE" id="PS51464"/>
    </source>
</evidence>
<feature type="domain" description="SIS" evidence="5">
    <location>
        <begin position="121"/>
        <end position="261"/>
    </location>
</feature>
<gene>
    <name evidence="6" type="ORF">IV81_GL000887</name>
</gene>
<dbReference type="EMBL" id="JQBX01000021">
    <property type="protein sequence ID" value="KRN93210.1"/>
    <property type="molecule type" value="Genomic_DNA"/>
</dbReference>
<dbReference type="InterPro" id="IPR036388">
    <property type="entry name" value="WH-like_DNA-bd_sf"/>
</dbReference>
<evidence type="ECO:0000313" key="6">
    <source>
        <dbReference type="EMBL" id="KRN93210.1"/>
    </source>
</evidence>
<protein>
    <submittedName>
        <fullName evidence="6">Transcriptional regulator</fullName>
    </submittedName>
</protein>
<dbReference type="InterPro" id="IPR035472">
    <property type="entry name" value="RpiR-like_SIS"/>
</dbReference>
<dbReference type="InterPro" id="IPR047640">
    <property type="entry name" value="RpiR-like"/>
</dbReference>
<name>A0A0R2L220_9LACO</name>